<sequence length="122" mass="14606">MNRNFAYVVTEDQWNFLNRQQRTLIQPYFHLSKICFGTVFKAIPMQRDAVWFDTLNLFILISKESGLWSQWEERAFNEAVRAKYAQILTDTYPVEPLNLRFFTIAWIVLASGLLHWVNHCFR</sequence>
<evidence type="ECO:0000313" key="3">
    <source>
        <dbReference type="Proteomes" id="UP000606786"/>
    </source>
</evidence>
<dbReference type="OrthoDB" id="8044407at2759"/>
<dbReference type="Proteomes" id="UP000606786">
    <property type="component" value="Unassembled WGS sequence"/>
</dbReference>
<feature type="transmembrane region" description="Helical" evidence="1">
    <location>
        <begin position="99"/>
        <end position="117"/>
    </location>
</feature>
<dbReference type="AlphaFoldDB" id="A0A811V912"/>
<comment type="caution">
    <text evidence="2">The sequence shown here is derived from an EMBL/GenBank/DDBJ whole genome shotgun (WGS) entry which is preliminary data.</text>
</comment>
<protein>
    <submittedName>
        <fullName evidence="2">(Mediterranean fruit fly) hypothetical protein</fullName>
    </submittedName>
</protein>
<keyword evidence="1" id="KW-0472">Membrane</keyword>
<evidence type="ECO:0000313" key="2">
    <source>
        <dbReference type="EMBL" id="CAD7011916.1"/>
    </source>
</evidence>
<keyword evidence="1" id="KW-0812">Transmembrane</keyword>
<name>A0A811V912_CERCA</name>
<evidence type="ECO:0000256" key="1">
    <source>
        <dbReference type="SAM" id="Phobius"/>
    </source>
</evidence>
<keyword evidence="3" id="KW-1185">Reference proteome</keyword>
<organism evidence="2 3">
    <name type="scientific">Ceratitis capitata</name>
    <name type="common">Mediterranean fruit fly</name>
    <name type="synonym">Tephritis capitata</name>
    <dbReference type="NCBI Taxonomy" id="7213"/>
    <lineage>
        <taxon>Eukaryota</taxon>
        <taxon>Metazoa</taxon>
        <taxon>Ecdysozoa</taxon>
        <taxon>Arthropoda</taxon>
        <taxon>Hexapoda</taxon>
        <taxon>Insecta</taxon>
        <taxon>Pterygota</taxon>
        <taxon>Neoptera</taxon>
        <taxon>Endopterygota</taxon>
        <taxon>Diptera</taxon>
        <taxon>Brachycera</taxon>
        <taxon>Muscomorpha</taxon>
        <taxon>Tephritoidea</taxon>
        <taxon>Tephritidae</taxon>
        <taxon>Ceratitis</taxon>
        <taxon>Ceratitis</taxon>
    </lineage>
</organism>
<reference evidence="2" key="1">
    <citation type="submission" date="2020-11" db="EMBL/GenBank/DDBJ databases">
        <authorList>
            <person name="Whitehead M."/>
        </authorList>
    </citation>
    <scope>NUCLEOTIDE SEQUENCE</scope>
    <source>
        <strain evidence="2">EGII</strain>
    </source>
</reference>
<proteinExistence type="predicted"/>
<dbReference type="EMBL" id="CAJHJT010000056">
    <property type="protein sequence ID" value="CAD7011916.1"/>
    <property type="molecule type" value="Genomic_DNA"/>
</dbReference>
<keyword evidence="1" id="KW-1133">Transmembrane helix</keyword>
<gene>
    <name evidence="2" type="ORF">CCAP1982_LOCUS20028</name>
</gene>
<accession>A0A811V912</accession>